<dbReference type="EMBL" id="RWIU01000005">
    <property type="protein sequence ID" value="RSK42191.1"/>
    <property type="molecule type" value="Genomic_DNA"/>
</dbReference>
<dbReference type="SUPFAM" id="SSF52833">
    <property type="entry name" value="Thioredoxin-like"/>
    <property type="match status" value="1"/>
</dbReference>
<keyword evidence="3" id="KW-0479">Metal-binding</keyword>
<proteinExistence type="inferred from homology"/>
<evidence type="ECO:0000256" key="4">
    <source>
        <dbReference type="PIRSR" id="PIRSR603782-2"/>
    </source>
</evidence>
<evidence type="ECO:0000313" key="7">
    <source>
        <dbReference type="EMBL" id="RSK42191.1"/>
    </source>
</evidence>
<feature type="chain" id="PRO_5019417957" evidence="5">
    <location>
        <begin position="31"/>
        <end position="232"/>
    </location>
</feature>
<dbReference type="GO" id="GO:0046872">
    <property type="term" value="F:metal ion binding"/>
    <property type="evidence" value="ECO:0007669"/>
    <property type="project" value="UniProtKB-KW"/>
</dbReference>
<dbReference type="CDD" id="cd02968">
    <property type="entry name" value="SCO"/>
    <property type="match status" value="1"/>
</dbReference>
<feature type="signal peptide" evidence="5">
    <location>
        <begin position="1"/>
        <end position="30"/>
    </location>
</feature>
<dbReference type="Proteomes" id="UP000270291">
    <property type="component" value="Unassembled WGS sequence"/>
</dbReference>
<feature type="binding site" evidence="3">
    <location>
        <position position="107"/>
    </location>
    <ligand>
        <name>Cu cation</name>
        <dbReference type="ChEBI" id="CHEBI:23378"/>
    </ligand>
</feature>
<name>A0A428K787_9BACT</name>
<sequence>MLSSIYCLPGGLAGLLLLAGCRSDAPSASAAPSAPARQEEAVMRLPFYHDATFTPHWYAPGQPPADTLHVVGPFRFTDQRGQTVTNATLAGHVYLANFFFTECPGICPRMNDNLAQVLRHFAPESGLRIVSYSVMPEHDQESVLRAYAGSRRIDGTRWHLLTGRKTAIYQLARAQYFADQSLTPAADTSRFLHTEHVVLVDRNGHLRGLYNGTLLLDAERMQEDIALLLKEK</sequence>
<dbReference type="RefSeq" id="WP_125439168.1">
    <property type="nucleotide sequence ID" value="NZ_RWIU01000005.1"/>
</dbReference>
<evidence type="ECO:0000256" key="3">
    <source>
        <dbReference type="PIRSR" id="PIRSR603782-1"/>
    </source>
</evidence>
<keyword evidence="2 3" id="KW-0186">Copper</keyword>
<dbReference type="AlphaFoldDB" id="A0A428K787"/>
<evidence type="ECO:0000313" key="8">
    <source>
        <dbReference type="Proteomes" id="UP000270291"/>
    </source>
</evidence>
<dbReference type="Pfam" id="PF02630">
    <property type="entry name" value="SCO1-SenC"/>
    <property type="match status" value="1"/>
</dbReference>
<dbReference type="Gene3D" id="3.40.30.10">
    <property type="entry name" value="Glutaredoxin"/>
    <property type="match status" value="1"/>
</dbReference>
<protein>
    <submittedName>
        <fullName evidence="7">SCO family protein</fullName>
    </submittedName>
</protein>
<dbReference type="PROSITE" id="PS51352">
    <property type="entry name" value="THIOREDOXIN_2"/>
    <property type="match status" value="1"/>
</dbReference>
<evidence type="ECO:0000256" key="5">
    <source>
        <dbReference type="SAM" id="SignalP"/>
    </source>
</evidence>
<evidence type="ECO:0000259" key="6">
    <source>
        <dbReference type="PROSITE" id="PS51352"/>
    </source>
</evidence>
<dbReference type="OrthoDB" id="9811998at2"/>
<feature type="binding site" evidence="3">
    <location>
        <position position="193"/>
    </location>
    <ligand>
        <name>Cu cation</name>
        <dbReference type="ChEBI" id="CHEBI:23378"/>
    </ligand>
</feature>
<reference evidence="7 8" key="1">
    <citation type="submission" date="2018-12" db="EMBL/GenBank/DDBJ databases">
        <authorList>
            <person name="Feng G."/>
            <person name="Zhu H."/>
        </authorList>
    </citation>
    <scope>NUCLEOTIDE SEQUENCE [LARGE SCALE GENOMIC DNA]</scope>
    <source>
        <strain evidence="7 8">LMG 26000</strain>
    </source>
</reference>
<keyword evidence="4" id="KW-1015">Disulfide bond</keyword>
<dbReference type="InterPro" id="IPR013766">
    <property type="entry name" value="Thioredoxin_domain"/>
</dbReference>
<accession>A0A428K787</accession>
<gene>
    <name evidence="7" type="ORF">EI293_14780</name>
</gene>
<feature type="domain" description="Thioredoxin" evidence="6">
    <location>
        <begin position="65"/>
        <end position="230"/>
    </location>
</feature>
<comment type="caution">
    <text evidence="7">The sequence shown here is derived from an EMBL/GenBank/DDBJ whole genome shotgun (WGS) entry which is preliminary data.</text>
</comment>
<organism evidence="7 8">
    <name type="scientific">Hymenobacter perfusus</name>
    <dbReference type="NCBI Taxonomy" id="1236770"/>
    <lineage>
        <taxon>Bacteria</taxon>
        <taxon>Pseudomonadati</taxon>
        <taxon>Bacteroidota</taxon>
        <taxon>Cytophagia</taxon>
        <taxon>Cytophagales</taxon>
        <taxon>Hymenobacteraceae</taxon>
        <taxon>Hymenobacter</taxon>
    </lineage>
</organism>
<evidence type="ECO:0000256" key="2">
    <source>
        <dbReference type="ARBA" id="ARBA00023008"/>
    </source>
</evidence>
<keyword evidence="5" id="KW-0732">Signal</keyword>
<dbReference type="PANTHER" id="PTHR12151">
    <property type="entry name" value="ELECTRON TRANSPORT PROTIN SCO1/SENC FAMILY MEMBER"/>
    <property type="match status" value="1"/>
</dbReference>
<evidence type="ECO:0000256" key="1">
    <source>
        <dbReference type="ARBA" id="ARBA00010996"/>
    </source>
</evidence>
<comment type="similarity">
    <text evidence="1">Belongs to the SCO1/2 family.</text>
</comment>
<feature type="disulfide bond" description="Redox-active" evidence="4">
    <location>
        <begin position="103"/>
        <end position="107"/>
    </location>
</feature>
<dbReference type="InterPro" id="IPR036249">
    <property type="entry name" value="Thioredoxin-like_sf"/>
</dbReference>
<dbReference type="InterPro" id="IPR003782">
    <property type="entry name" value="SCO1/SenC"/>
</dbReference>
<dbReference type="PANTHER" id="PTHR12151:SF25">
    <property type="entry name" value="LINALOOL DEHYDRATASE_ISOMERASE DOMAIN-CONTAINING PROTEIN"/>
    <property type="match status" value="1"/>
</dbReference>
<keyword evidence="8" id="KW-1185">Reference proteome</keyword>
<feature type="binding site" evidence="3">
    <location>
        <position position="103"/>
    </location>
    <ligand>
        <name>Cu cation</name>
        <dbReference type="ChEBI" id="CHEBI:23378"/>
    </ligand>
</feature>